<comment type="caution">
    <text evidence="1">The sequence shown here is derived from an EMBL/GenBank/DDBJ whole genome shotgun (WGS) entry which is preliminary data.</text>
</comment>
<dbReference type="RefSeq" id="WP_101304949.1">
    <property type="nucleotide sequence ID" value="NZ_NXGX01000015.1"/>
</dbReference>
<proteinExistence type="predicted"/>
<protein>
    <submittedName>
        <fullName evidence="1">Uncharacterized protein</fullName>
    </submittedName>
</protein>
<evidence type="ECO:0000313" key="1">
    <source>
        <dbReference type="EMBL" id="PKR56344.1"/>
    </source>
</evidence>
<accession>A0A2N3L0K6</accession>
<dbReference type="AlphaFoldDB" id="A0A2N3L0K6"/>
<evidence type="ECO:0000313" key="2">
    <source>
        <dbReference type="Proteomes" id="UP000233332"/>
    </source>
</evidence>
<organism evidence="1 2">
    <name type="scientific">Thalassospira lohafexi</name>
    <dbReference type="NCBI Taxonomy" id="744227"/>
    <lineage>
        <taxon>Bacteria</taxon>
        <taxon>Pseudomonadati</taxon>
        <taxon>Pseudomonadota</taxon>
        <taxon>Alphaproteobacteria</taxon>
        <taxon>Rhodospirillales</taxon>
        <taxon>Thalassospiraceae</taxon>
        <taxon>Thalassospira</taxon>
    </lineage>
</organism>
<keyword evidence="2" id="KW-1185">Reference proteome</keyword>
<dbReference type="EMBL" id="NXGX01000015">
    <property type="protein sequence ID" value="PKR56344.1"/>
    <property type="molecule type" value="Genomic_DNA"/>
</dbReference>
<sequence>MDFDQVWRLVAPAAELADEGVTKQEVREGLQNGSFMCFWKPGAAAITTSSRGNRLRVALAGGELAALEKINKDIIRYAKETGYRGVEIVGRPGWERALSNYEKVAVILRQDFKS</sequence>
<gene>
    <name evidence="1" type="ORF">COO92_21300</name>
</gene>
<name>A0A2N3L0K6_9PROT</name>
<dbReference type="Proteomes" id="UP000233332">
    <property type="component" value="Unassembled WGS sequence"/>
</dbReference>
<reference evidence="1 2" key="1">
    <citation type="submission" date="2017-09" db="EMBL/GenBank/DDBJ databases">
        <title>Biodiversity and function of Thalassospira species in the particle-attached aromatic-hydrocarbon-degrading consortia from the surface seawater of the China South Sea.</title>
        <authorList>
            <person name="Dong C."/>
            <person name="Lai Q."/>
            <person name="Shao Z."/>
        </authorList>
    </citation>
    <scope>NUCLEOTIDE SEQUENCE [LARGE SCALE GENOMIC DNA]</scope>
    <source>
        <strain evidence="1 2">139Z-12</strain>
    </source>
</reference>